<evidence type="ECO:0000313" key="2">
    <source>
        <dbReference type="Proteomes" id="UP000006055"/>
    </source>
</evidence>
<organism evidence="1 2">
    <name type="scientific">Desulfomonile tiedjei (strain ATCC 49306 / DSM 6799 / DCB-1)</name>
    <dbReference type="NCBI Taxonomy" id="706587"/>
    <lineage>
        <taxon>Bacteria</taxon>
        <taxon>Pseudomonadati</taxon>
        <taxon>Thermodesulfobacteriota</taxon>
        <taxon>Desulfomonilia</taxon>
        <taxon>Desulfomonilales</taxon>
        <taxon>Desulfomonilaceae</taxon>
        <taxon>Desulfomonile</taxon>
    </lineage>
</organism>
<accession>I4C3S7</accession>
<dbReference type="AlphaFoldDB" id="I4C3S7"/>
<dbReference type="HOGENOM" id="CLU_048991_1_0_7"/>
<dbReference type="Gene3D" id="3.40.50.2000">
    <property type="entry name" value="Glycogen Phosphorylase B"/>
    <property type="match status" value="2"/>
</dbReference>
<dbReference type="RefSeq" id="WP_014809366.1">
    <property type="nucleotide sequence ID" value="NC_018025.1"/>
</dbReference>
<dbReference type="GO" id="GO:0016757">
    <property type="term" value="F:glycosyltransferase activity"/>
    <property type="evidence" value="ECO:0007669"/>
    <property type="project" value="TreeGrafter"/>
</dbReference>
<dbReference type="PANTHER" id="PTHR21015:SF22">
    <property type="entry name" value="GLYCOSYLTRANSFERASE"/>
    <property type="match status" value="1"/>
</dbReference>
<dbReference type="SUPFAM" id="SSF53756">
    <property type="entry name" value="UDP-Glycosyltransferase/glycogen phosphorylase"/>
    <property type="match status" value="1"/>
</dbReference>
<dbReference type="KEGG" id="dti:Desti_1506"/>
<evidence type="ECO:0000313" key="1">
    <source>
        <dbReference type="EMBL" id="AFM24218.1"/>
    </source>
</evidence>
<dbReference type="Pfam" id="PF13528">
    <property type="entry name" value="Glyco_trans_1_3"/>
    <property type="match status" value="1"/>
</dbReference>
<dbReference type="eggNOG" id="COG0707">
    <property type="taxonomic scope" value="Bacteria"/>
</dbReference>
<dbReference type="OrthoDB" id="9793805at2"/>
<keyword evidence="2" id="KW-1185">Reference proteome</keyword>
<proteinExistence type="predicted"/>
<dbReference type="Proteomes" id="UP000006055">
    <property type="component" value="Chromosome"/>
</dbReference>
<reference evidence="2" key="1">
    <citation type="submission" date="2012-06" db="EMBL/GenBank/DDBJ databases">
        <title>Complete sequence of chromosome of Desulfomonile tiedjei DSM 6799.</title>
        <authorList>
            <person name="Lucas S."/>
            <person name="Copeland A."/>
            <person name="Lapidus A."/>
            <person name="Glavina del Rio T."/>
            <person name="Dalin E."/>
            <person name="Tice H."/>
            <person name="Bruce D."/>
            <person name="Goodwin L."/>
            <person name="Pitluck S."/>
            <person name="Peters L."/>
            <person name="Ovchinnikova G."/>
            <person name="Zeytun A."/>
            <person name="Lu M."/>
            <person name="Kyrpides N."/>
            <person name="Mavromatis K."/>
            <person name="Ivanova N."/>
            <person name="Brettin T."/>
            <person name="Detter J.C."/>
            <person name="Han C."/>
            <person name="Larimer F."/>
            <person name="Land M."/>
            <person name="Hauser L."/>
            <person name="Markowitz V."/>
            <person name="Cheng J.-F."/>
            <person name="Hugenholtz P."/>
            <person name="Woyke T."/>
            <person name="Wu D."/>
            <person name="Spring S."/>
            <person name="Schroeder M."/>
            <person name="Brambilla E."/>
            <person name="Klenk H.-P."/>
            <person name="Eisen J.A."/>
        </authorList>
    </citation>
    <scope>NUCLEOTIDE SEQUENCE [LARGE SCALE GENOMIC DNA]</scope>
    <source>
        <strain evidence="2">ATCC 49306 / DSM 6799 / DCB-1</strain>
    </source>
</reference>
<name>I4C3S7_DESTA</name>
<dbReference type="EMBL" id="CP003360">
    <property type="protein sequence ID" value="AFM24218.1"/>
    <property type="molecule type" value="Genomic_DNA"/>
</dbReference>
<sequence length="353" mass="39911">MGRILYGVMGDAQGHVSRSLAVAQSLPDHEFLFLGGGSVHTVTKLGYRVEDVPMAGTLYRGTQVDLVGTAKNALQVFARSSPVVRRVASIIRELDPDLIITDYEYFTPLAAKNLGRRCVSLDHQHVLTHCSYEVPREQLLNRFFTCSAVRYLYSNATRYFIISFFMPPPKNPDTVELFPPILRKAVFEHSATEGEHVVVYVRSNTFNNLLPLLSEKKSIFHIYGMEPRNAAKNIVFKPHSVHGFLEDIASCRYIIATGGHALISESLYFGKPLLCIPVGMAYEQFLNAHFVEKMGLGRCWTGKEPTHAVLDDFESHFIEYRDAIRRHARFDNRPLNSRLEQLISEGFSKKSQS</sequence>
<dbReference type="STRING" id="706587.Desti_1506"/>
<keyword evidence="1" id="KW-0808">Transferase</keyword>
<dbReference type="PANTHER" id="PTHR21015">
    <property type="entry name" value="UDP-N-ACETYLGLUCOSAMINE--N-ACETYLMURAMYL-(PENTAPEPTIDE) PYROPHOSPHORYL-UNDECAPRENOL N-ACETYLGLUCOSAMINE TRANSFERASE 1"/>
    <property type="match status" value="1"/>
</dbReference>
<gene>
    <name evidence="1" type="ordered locus">Desti_1506</name>
</gene>
<protein>
    <submittedName>
        <fullName evidence="1">Glycosyl transferase, UDP-glucuronosyltransferase</fullName>
    </submittedName>
</protein>